<evidence type="ECO:0000256" key="5">
    <source>
        <dbReference type="ARBA" id="ARBA00011738"/>
    </source>
</evidence>
<dbReference type="UniPathway" id="UPA00077">
    <property type="reaction ID" value="UER00156"/>
</dbReference>
<comment type="pathway">
    <text evidence="3 14">Cofactor biosynthesis; tetrahydrofolate biosynthesis; 7,8-dihydrofolate from 2-amino-4-hydroxy-6-hydroxymethyl-7,8-dihydropteridine diphosphate and 4-aminobenzoate: step 1/2.</text>
</comment>
<evidence type="ECO:0000256" key="9">
    <source>
        <dbReference type="ARBA" id="ARBA00022723"/>
    </source>
</evidence>
<dbReference type="GO" id="GO:0046872">
    <property type="term" value="F:metal ion binding"/>
    <property type="evidence" value="ECO:0007669"/>
    <property type="project" value="UniProtKB-KW"/>
</dbReference>
<dbReference type="PROSITE" id="PS00793">
    <property type="entry name" value="DHPS_2"/>
    <property type="match status" value="1"/>
</dbReference>
<evidence type="ECO:0000256" key="12">
    <source>
        <dbReference type="ARBA" id="ARBA00030193"/>
    </source>
</evidence>
<keyword evidence="11 14" id="KW-0289">Folate biosynthesis</keyword>
<dbReference type="PROSITE" id="PS50972">
    <property type="entry name" value="PTERIN_BINDING"/>
    <property type="match status" value="1"/>
</dbReference>
<keyword evidence="8 14" id="KW-0808">Transferase</keyword>
<evidence type="ECO:0000256" key="14">
    <source>
        <dbReference type="RuleBase" id="RU361205"/>
    </source>
</evidence>
<dbReference type="RefSeq" id="WP_016857218.1">
    <property type="nucleotide sequence ID" value="NZ_CP016303.1"/>
</dbReference>
<dbReference type="PROSITE" id="PS00792">
    <property type="entry name" value="DHPS_1"/>
    <property type="match status" value="1"/>
</dbReference>
<reference evidence="15 16" key="2">
    <citation type="submission" date="2017-09" db="EMBL/GenBank/DDBJ databases">
        <title>The genome of whitefly Bemisia tabaci, a global crop pest, provides novel insights into virus transmission, host adaptation and insecticide resistance.</title>
        <authorList>
            <person name="Kaur N."/>
            <person name="Kliot A."/>
            <person name="Pinheiro P.V."/>
            <person name="Luan J."/>
            <person name="Zheng Y."/>
            <person name="Liu W."/>
            <person name="Sun H."/>
            <person name="Yang X."/>
            <person name="Xu Y."/>
            <person name="Luo Y."/>
            <person name="Kruse A."/>
            <person name="Fisher T.W."/>
            <person name="Nelson D.R."/>
            <person name="Elimelech M."/>
            <person name="MacCoss M."/>
            <person name="Johnson R."/>
            <person name="Cohen E."/>
            <person name="Hunter W.B."/>
            <person name="Brown J.K."/>
            <person name="Jander G."/>
            <person name="Cilia M."/>
            <person name="Douglas A.E."/>
            <person name="Ghanim M."/>
            <person name="Simmons A.M."/>
            <person name="Wintermantel W.M."/>
            <person name="Ling K.-S."/>
            <person name="Fei Z."/>
        </authorList>
    </citation>
    <scope>NUCLEOTIDE SEQUENCE [LARGE SCALE GENOMIC DNA]</scope>
    <source>
        <strain evidence="15 16">MEAM1</strain>
    </source>
</reference>
<dbReference type="CDD" id="cd00739">
    <property type="entry name" value="DHPS"/>
    <property type="match status" value="1"/>
</dbReference>
<dbReference type="InterPro" id="IPR000489">
    <property type="entry name" value="Pterin-binding_dom"/>
</dbReference>
<gene>
    <name evidence="15" type="ORF">BA171_02150</name>
</gene>
<evidence type="ECO:0000256" key="10">
    <source>
        <dbReference type="ARBA" id="ARBA00022842"/>
    </source>
</evidence>
<evidence type="ECO:0000256" key="13">
    <source>
        <dbReference type="ARBA" id="ARBA00053449"/>
    </source>
</evidence>
<evidence type="ECO:0000256" key="7">
    <source>
        <dbReference type="ARBA" id="ARBA00016919"/>
    </source>
</evidence>
<evidence type="ECO:0000313" key="16">
    <source>
        <dbReference type="Proteomes" id="UP000216438"/>
    </source>
</evidence>
<evidence type="ECO:0000256" key="4">
    <source>
        <dbReference type="ARBA" id="ARBA00009503"/>
    </source>
</evidence>
<protein>
    <recommendedName>
        <fullName evidence="7 14">Dihydropteroate synthase</fullName>
        <shortName evidence="14">DHPS</shortName>
        <ecNumber evidence="6 14">2.5.1.15</ecNumber>
    </recommendedName>
    <alternativeName>
        <fullName evidence="12 14">Dihydropteroate pyrophosphorylase</fullName>
    </alternativeName>
</protein>
<evidence type="ECO:0000256" key="1">
    <source>
        <dbReference type="ARBA" id="ARBA00000012"/>
    </source>
</evidence>
<dbReference type="Gene3D" id="3.20.20.20">
    <property type="entry name" value="Dihydropteroate synthase-like"/>
    <property type="match status" value="1"/>
</dbReference>
<evidence type="ECO:0000256" key="3">
    <source>
        <dbReference type="ARBA" id="ARBA00004763"/>
    </source>
</evidence>
<dbReference type="GO" id="GO:0046656">
    <property type="term" value="P:folic acid biosynthetic process"/>
    <property type="evidence" value="ECO:0007669"/>
    <property type="project" value="UniProtKB-KW"/>
</dbReference>
<comment type="catalytic activity">
    <reaction evidence="1">
        <text>(7,8-dihydropterin-6-yl)methyl diphosphate + 4-aminobenzoate = 7,8-dihydropteroate + diphosphate</text>
        <dbReference type="Rhea" id="RHEA:19949"/>
        <dbReference type="ChEBI" id="CHEBI:17836"/>
        <dbReference type="ChEBI" id="CHEBI:17839"/>
        <dbReference type="ChEBI" id="CHEBI:33019"/>
        <dbReference type="ChEBI" id="CHEBI:72950"/>
        <dbReference type="EC" id="2.5.1.15"/>
    </reaction>
</comment>
<dbReference type="OrthoDB" id="9811744at2"/>
<dbReference type="PANTHER" id="PTHR20941">
    <property type="entry name" value="FOLATE SYNTHESIS PROTEINS"/>
    <property type="match status" value="1"/>
</dbReference>
<reference evidence="16" key="1">
    <citation type="submission" date="2016-06" db="EMBL/GenBank/DDBJ databases">
        <authorList>
            <person name="Chen W."/>
            <person name="Hasegawa D.K."/>
        </authorList>
    </citation>
    <scope>NUCLEOTIDE SEQUENCE [LARGE SCALE GENOMIC DNA]</scope>
    <source>
        <strain evidence="16">MEAM1</strain>
    </source>
</reference>
<dbReference type="Proteomes" id="UP000216438">
    <property type="component" value="Chromosome"/>
</dbReference>
<dbReference type="EMBL" id="CP016303">
    <property type="protein sequence ID" value="ASX25962.1"/>
    <property type="molecule type" value="Genomic_DNA"/>
</dbReference>
<dbReference type="SUPFAM" id="SSF51717">
    <property type="entry name" value="Dihydropteroate synthetase-like"/>
    <property type="match status" value="1"/>
</dbReference>
<comment type="subunit">
    <text evidence="5">Homodimer.</text>
</comment>
<dbReference type="GO" id="GO:0004156">
    <property type="term" value="F:dihydropteroate synthase activity"/>
    <property type="evidence" value="ECO:0007669"/>
    <property type="project" value="UniProtKB-EC"/>
</dbReference>
<dbReference type="GO" id="GO:0046654">
    <property type="term" value="P:tetrahydrofolate biosynthetic process"/>
    <property type="evidence" value="ECO:0007669"/>
    <property type="project" value="UniProtKB-UniPathway"/>
</dbReference>
<proteinExistence type="inferred from homology"/>
<comment type="function">
    <text evidence="13 14">Catalyzes the condensation of para-aminobenzoate (pABA) with 6-hydroxymethyl-7,8-dihydropterin diphosphate (DHPt-PP) to form 7,8-dihydropteroate (H2Pte), the immediate precursor of folate derivatives.</text>
</comment>
<dbReference type="PANTHER" id="PTHR20941:SF1">
    <property type="entry name" value="FOLIC ACID SYNTHESIS PROTEIN FOL1"/>
    <property type="match status" value="1"/>
</dbReference>
<dbReference type="Pfam" id="PF00809">
    <property type="entry name" value="Pterin_bind"/>
    <property type="match status" value="1"/>
</dbReference>
<organism evidence="15 16">
    <name type="scientific">Candidatus Hamiltonella defensa</name>
    <name type="common">Bemisia tabaci</name>
    <dbReference type="NCBI Taxonomy" id="672795"/>
    <lineage>
        <taxon>Bacteria</taxon>
        <taxon>Pseudomonadati</taxon>
        <taxon>Pseudomonadota</taxon>
        <taxon>Gammaproteobacteria</taxon>
        <taxon>Enterobacterales</taxon>
        <taxon>Enterobacteriaceae</taxon>
        <taxon>aphid secondary symbionts</taxon>
        <taxon>Candidatus Williamhamiltonella</taxon>
    </lineage>
</organism>
<dbReference type="InterPro" id="IPR006390">
    <property type="entry name" value="DHP_synth_dom"/>
</dbReference>
<evidence type="ECO:0000256" key="8">
    <source>
        <dbReference type="ARBA" id="ARBA00022679"/>
    </source>
</evidence>
<comment type="cofactor">
    <cofactor evidence="2 14">
        <name>Mg(2+)</name>
        <dbReference type="ChEBI" id="CHEBI:18420"/>
    </cofactor>
</comment>
<evidence type="ECO:0000256" key="2">
    <source>
        <dbReference type="ARBA" id="ARBA00001946"/>
    </source>
</evidence>
<keyword evidence="10 14" id="KW-0460">Magnesium</keyword>
<accession>A0A249DYV0</accession>
<dbReference type="InterPro" id="IPR045031">
    <property type="entry name" value="DHP_synth-like"/>
</dbReference>
<dbReference type="GO" id="GO:0005829">
    <property type="term" value="C:cytosol"/>
    <property type="evidence" value="ECO:0007669"/>
    <property type="project" value="TreeGrafter"/>
</dbReference>
<dbReference type="NCBIfam" id="TIGR01496">
    <property type="entry name" value="DHPS"/>
    <property type="match status" value="1"/>
</dbReference>
<dbReference type="FunFam" id="3.20.20.20:FF:000004">
    <property type="entry name" value="Dihydropteroate synthase"/>
    <property type="match status" value="1"/>
</dbReference>
<sequence length="280" mass="30907">MDFSIGKHRLDLLCPKVMGILNITPDSFSDGGSYYSFEQASEHAEKMISAGADIIDIGGESTRPGATPVTEQEELDRVIPVLEYLAKRFNTLLSVDTSKPAVMLEAKKAGAHMINDVFALRKPGALEAAAETELPICLMHMQGHPENMQQSPRYEDVLSEVNAFFEENIERCLSAGIPKNKLLIDPGFGFGKSLTHNYQLLANLEKFQHFHLPMLVGMSRKSMIDGRPGILPKEKMIGSIACAVIAAMKGAHIIRVHDVKETVEALHIVNRTKTQIIKNE</sequence>
<evidence type="ECO:0000256" key="11">
    <source>
        <dbReference type="ARBA" id="ARBA00022909"/>
    </source>
</evidence>
<evidence type="ECO:0000256" key="6">
    <source>
        <dbReference type="ARBA" id="ARBA00012458"/>
    </source>
</evidence>
<keyword evidence="9 14" id="KW-0479">Metal-binding</keyword>
<name>A0A249DYV0_9ENTR</name>
<dbReference type="EC" id="2.5.1.15" evidence="6 14"/>
<dbReference type="InterPro" id="IPR011005">
    <property type="entry name" value="Dihydropteroate_synth-like_sf"/>
</dbReference>
<comment type="similarity">
    <text evidence="4 14">Belongs to the DHPS family.</text>
</comment>
<evidence type="ECO:0000313" key="15">
    <source>
        <dbReference type="EMBL" id="ASX25962.1"/>
    </source>
</evidence>
<dbReference type="AlphaFoldDB" id="A0A249DYV0"/>